<dbReference type="EMBL" id="VYXH01010017">
    <property type="protein sequence ID" value="NWQ95831.1"/>
    <property type="molecule type" value="Genomic_DNA"/>
</dbReference>
<dbReference type="InterPro" id="IPR013783">
    <property type="entry name" value="Ig-like_fold"/>
</dbReference>
<dbReference type="InterPro" id="IPR036116">
    <property type="entry name" value="FN3_sf"/>
</dbReference>
<keyword evidence="3" id="KW-1185">Reference proteome</keyword>
<dbReference type="Pfam" id="PF01108">
    <property type="entry name" value="Tissue_fac"/>
    <property type="match status" value="1"/>
</dbReference>
<evidence type="ECO:0000313" key="3">
    <source>
        <dbReference type="Proteomes" id="UP000574691"/>
    </source>
</evidence>
<dbReference type="FunFam" id="2.60.40.10:FF:001425">
    <property type="entry name" value="Interferon gamma receptor 1"/>
    <property type="match status" value="1"/>
</dbReference>
<name>A0A7K4TCU4_9CHAR</name>
<accession>A0A7K4TCU4</accession>
<feature type="non-terminal residue" evidence="2">
    <location>
        <position position="121"/>
    </location>
</feature>
<feature type="domain" description="Fibronectin type-III" evidence="1">
    <location>
        <begin position="1"/>
        <end position="84"/>
    </location>
</feature>
<dbReference type="GO" id="GO:0005886">
    <property type="term" value="C:plasma membrane"/>
    <property type="evidence" value="ECO:0007669"/>
    <property type="project" value="TreeGrafter"/>
</dbReference>
<dbReference type="GO" id="GO:0004896">
    <property type="term" value="F:cytokine receptor activity"/>
    <property type="evidence" value="ECO:0007669"/>
    <property type="project" value="TreeGrafter"/>
</dbReference>
<gene>
    <name evidence="2" type="primary">Ifngr1_0</name>
    <name evidence="2" type="ORF">BURBIS_R02615</name>
</gene>
<proteinExistence type="predicted"/>
<evidence type="ECO:0000259" key="1">
    <source>
        <dbReference type="Pfam" id="PF01108"/>
    </source>
</evidence>
<dbReference type="Proteomes" id="UP000574691">
    <property type="component" value="Unassembled WGS sequence"/>
</dbReference>
<dbReference type="SUPFAM" id="SSF49265">
    <property type="entry name" value="Fibronectin type III"/>
    <property type="match status" value="1"/>
</dbReference>
<comment type="caution">
    <text evidence="2">The sequence shown here is derived from an EMBL/GenBank/DDBJ whole genome shotgun (WGS) entry which is preliminary data.</text>
</comment>
<dbReference type="Gene3D" id="2.60.40.10">
    <property type="entry name" value="Immunoglobulins"/>
    <property type="match status" value="2"/>
</dbReference>
<sequence>VPSPTEIQVISEDFKTVLCWQYPPMSETPHFIVEIKPYNPGSYKIVSTCVNISAHSCDVSREINDPFMSHWLRVKAVVGSQQSKYVETDEFILQKHGKIGPPKLNLSRHDDKIMVDIYYPA</sequence>
<dbReference type="PANTHER" id="PTHR20859:SF5">
    <property type="entry name" value="INTERFERON GAMMA RECEPTOR 1"/>
    <property type="match status" value="1"/>
</dbReference>
<organism evidence="2 3">
    <name type="scientific">Burhinus bistriatus</name>
    <dbReference type="NCBI Taxonomy" id="240201"/>
    <lineage>
        <taxon>Eukaryota</taxon>
        <taxon>Metazoa</taxon>
        <taxon>Chordata</taxon>
        <taxon>Craniata</taxon>
        <taxon>Vertebrata</taxon>
        <taxon>Euteleostomi</taxon>
        <taxon>Archelosauria</taxon>
        <taxon>Archosauria</taxon>
        <taxon>Dinosauria</taxon>
        <taxon>Saurischia</taxon>
        <taxon>Theropoda</taxon>
        <taxon>Coelurosauria</taxon>
        <taxon>Aves</taxon>
        <taxon>Neognathae</taxon>
        <taxon>Neoaves</taxon>
        <taxon>Charadriiformes</taxon>
        <taxon>Burhinidae</taxon>
        <taxon>Burhinus</taxon>
    </lineage>
</organism>
<feature type="non-terminal residue" evidence="2">
    <location>
        <position position="1"/>
    </location>
</feature>
<dbReference type="PANTHER" id="PTHR20859">
    <property type="entry name" value="INTERFERON/INTERLEUKIN RECEPTOR"/>
    <property type="match status" value="1"/>
</dbReference>
<dbReference type="AlphaFoldDB" id="A0A7K4TCU4"/>
<dbReference type="InterPro" id="IPR050650">
    <property type="entry name" value="Type-II_Cytokine-TF_Rcpt"/>
</dbReference>
<dbReference type="InterPro" id="IPR003961">
    <property type="entry name" value="FN3_dom"/>
</dbReference>
<protein>
    <submittedName>
        <fullName evidence="2">INGR1 protein</fullName>
    </submittedName>
</protein>
<reference evidence="2 3" key="1">
    <citation type="submission" date="2019-09" db="EMBL/GenBank/DDBJ databases">
        <title>Bird 10,000 Genomes (B10K) Project - Family phase.</title>
        <authorList>
            <person name="Zhang G."/>
        </authorList>
    </citation>
    <scope>NUCLEOTIDE SEQUENCE [LARGE SCALE GENOMIC DNA]</scope>
    <source>
        <strain evidence="2">B10K-DU-001-64</strain>
        <tissue evidence="2">Muscle</tissue>
    </source>
</reference>
<evidence type="ECO:0000313" key="2">
    <source>
        <dbReference type="EMBL" id="NWQ95831.1"/>
    </source>
</evidence>